<protein>
    <submittedName>
        <fullName evidence="9">FMN-dependent oxidoreductase (Nitrilotriacetate monooxygenase family)</fullName>
    </submittedName>
    <submittedName>
        <fullName evidence="8">FMN-dependent oxidoreductase, nitrilotriacetatemonooxygenase family</fullName>
    </submittedName>
</protein>
<reference evidence="9 10" key="2">
    <citation type="submission" date="2021-03" db="EMBL/GenBank/DDBJ databases">
        <title>Genomic Encyclopedia of Type Strains, Phase IV (KMG-IV): sequencing the most valuable type-strain genomes for metagenomic binning, comparative biology and taxonomic classification.</title>
        <authorList>
            <person name="Goeker M."/>
        </authorList>
    </citation>
    <scope>NUCLEOTIDE SEQUENCE [LARGE SCALE GENOMIC DNA]</scope>
    <source>
        <strain evidence="9 10">DSM 41954</strain>
    </source>
</reference>
<feature type="binding site" evidence="6">
    <location>
        <position position="223"/>
    </location>
    <ligand>
        <name>FMN</name>
        <dbReference type="ChEBI" id="CHEBI:58210"/>
    </ligand>
</feature>
<keyword evidence="2 6" id="KW-0288">FMN</keyword>
<dbReference type="InterPro" id="IPR011251">
    <property type="entry name" value="Luciferase-like_dom"/>
</dbReference>
<dbReference type="EMBL" id="LK022848">
    <property type="protein sequence ID" value="CDR02159.1"/>
    <property type="molecule type" value="Genomic_DNA"/>
</dbReference>
<reference evidence="8" key="1">
    <citation type="submission" date="2014-05" db="EMBL/GenBank/DDBJ databases">
        <authorList>
            <person name="Horn Fabian"/>
        </authorList>
    </citation>
    <scope>NUCLEOTIDE SEQUENCE</scope>
</reference>
<dbReference type="Pfam" id="PF00296">
    <property type="entry name" value="Bac_luciferase"/>
    <property type="match status" value="1"/>
</dbReference>
<dbReference type="InterPro" id="IPR036661">
    <property type="entry name" value="Luciferase-like_sf"/>
</dbReference>
<dbReference type="InterPro" id="IPR016215">
    <property type="entry name" value="NTA_MOA"/>
</dbReference>
<evidence type="ECO:0000256" key="1">
    <source>
        <dbReference type="ARBA" id="ARBA00022630"/>
    </source>
</evidence>
<dbReference type="GO" id="GO:0004497">
    <property type="term" value="F:monooxygenase activity"/>
    <property type="evidence" value="ECO:0007669"/>
    <property type="project" value="UniProtKB-KW"/>
</dbReference>
<evidence type="ECO:0000256" key="3">
    <source>
        <dbReference type="ARBA" id="ARBA00023002"/>
    </source>
</evidence>
<dbReference type="NCBIfam" id="TIGR03860">
    <property type="entry name" value="FMN_nitrolo"/>
    <property type="match status" value="1"/>
</dbReference>
<dbReference type="EMBL" id="JAGGLR010000011">
    <property type="protein sequence ID" value="MBP2063164.1"/>
    <property type="molecule type" value="Genomic_DNA"/>
</dbReference>
<name>A0A060ZCJ7_9ACTN</name>
<dbReference type="InterPro" id="IPR051260">
    <property type="entry name" value="Diverse_substr_monoxygenases"/>
</dbReference>
<feature type="binding site" evidence="6">
    <location>
        <position position="148"/>
    </location>
    <ligand>
        <name>FMN</name>
        <dbReference type="ChEBI" id="CHEBI:58210"/>
    </ligand>
</feature>
<dbReference type="HOGENOM" id="CLU_022256_1_2_11"/>
<accession>A0A060ZCJ7</accession>
<feature type="binding site" evidence="6">
    <location>
        <position position="61"/>
    </location>
    <ligand>
        <name>FMN</name>
        <dbReference type="ChEBI" id="CHEBI:58210"/>
    </ligand>
</feature>
<feature type="domain" description="Luciferase-like" evidence="7">
    <location>
        <begin position="29"/>
        <end position="388"/>
    </location>
</feature>
<evidence type="ECO:0000313" key="8">
    <source>
        <dbReference type="EMBL" id="CDR02159.1"/>
    </source>
</evidence>
<keyword evidence="4 8" id="KW-0503">Monooxygenase</keyword>
<evidence type="ECO:0000256" key="2">
    <source>
        <dbReference type="ARBA" id="ARBA00022643"/>
    </source>
</evidence>
<evidence type="ECO:0000313" key="10">
    <source>
        <dbReference type="Proteomes" id="UP000756710"/>
    </source>
</evidence>
<dbReference type="PANTHER" id="PTHR30011:SF16">
    <property type="entry name" value="C2H2 FINGER DOMAIN TRANSCRIPTION FACTOR (EUROFUNG)-RELATED"/>
    <property type="match status" value="1"/>
</dbReference>
<evidence type="ECO:0000313" key="9">
    <source>
        <dbReference type="EMBL" id="MBP2063164.1"/>
    </source>
</evidence>
<proteinExistence type="inferred from homology"/>
<feature type="binding site" evidence="6">
    <location>
        <position position="152"/>
    </location>
    <ligand>
        <name>FMN</name>
        <dbReference type="ChEBI" id="CHEBI:58210"/>
    </ligand>
</feature>
<comment type="similarity">
    <text evidence="5">Belongs to the NtaA/SnaA/DszA monooxygenase family.</text>
</comment>
<gene>
    <name evidence="9" type="ORF">J2Z30_004185</name>
    <name evidence="8" type="ORF">SIRAN644</name>
</gene>
<dbReference type="RefSeq" id="WP_044567001.1">
    <property type="nucleotide sequence ID" value="NZ_BAABDR010000033.1"/>
</dbReference>
<evidence type="ECO:0000256" key="5">
    <source>
        <dbReference type="ARBA" id="ARBA00033748"/>
    </source>
</evidence>
<dbReference type="SUPFAM" id="SSF51679">
    <property type="entry name" value="Bacterial luciferase-like"/>
    <property type="match status" value="1"/>
</dbReference>
<dbReference type="Gene3D" id="3.20.20.30">
    <property type="entry name" value="Luciferase-like domain"/>
    <property type="match status" value="1"/>
</dbReference>
<evidence type="ECO:0000256" key="4">
    <source>
        <dbReference type="ARBA" id="ARBA00023033"/>
    </source>
</evidence>
<dbReference type="Proteomes" id="UP000756710">
    <property type="component" value="Unassembled WGS sequence"/>
</dbReference>
<dbReference type="PANTHER" id="PTHR30011">
    <property type="entry name" value="ALKANESULFONATE MONOOXYGENASE-RELATED"/>
    <property type="match status" value="1"/>
</dbReference>
<evidence type="ECO:0000256" key="6">
    <source>
        <dbReference type="PIRSR" id="PIRSR000337-1"/>
    </source>
</evidence>
<dbReference type="CDD" id="cd01095">
    <property type="entry name" value="Nitrilotriacetate_monoxgenase"/>
    <property type="match status" value="1"/>
</dbReference>
<dbReference type="PIRSF" id="PIRSF000337">
    <property type="entry name" value="NTA_MOA"/>
    <property type="match status" value="1"/>
</dbReference>
<keyword evidence="3" id="KW-0560">Oxidoreductase</keyword>
<dbReference type="GO" id="GO:0016705">
    <property type="term" value="F:oxidoreductase activity, acting on paired donors, with incorporation or reduction of molecular oxygen"/>
    <property type="evidence" value="ECO:0007669"/>
    <property type="project" value="InterPro"/>
</dbReference>
<organism evidence="8">
    <name type="scientific">Streptomyces iranensis</name>
    <dbReference type="NCBI Taxonomy" id="576784"/>
    <lineage>
        <taxon>Bacteria</taxon>
        <taxon>Bacillati</taxon>
        <taxon>Actinomycetota</taxon>
        <taxon>Actinomycetes</taxon>
        <taxon>Kitasatosporales</taxon>
        <taxon>Streptomycetaceae</taxon>
        <taxon>Streptomyces</taxon>
        <taxon>Streptomyces violaceusniger group</taxon>
    </lineage>
</organism>
<evidence type="ECO:0000259" key="7">
    <source>
        <dbReference type="Pfam" id="PF00296"/>
    </source>
</evidence>
<keyword evidence="10" id="KW-1185">Reference proteome</keyword>
<sequence>MTLSPGRRHLHLNVNIFQSGIFAGAWRAPDGDPRAAFSLGHYITTARVAEAAKLDAVFLADTPVLTPDIAHRPEYALEPTVILAGIAAHTSRIGLIATASTSYNEPYNIARRFAALDHLSRGRAGFNAVTTTGPAAARNFGLDQAPAHRDRYRRAAEFVGVLGELWDSWDDDALIGDDARGVFADPARIHAIDHQGEFFRVRGPLNTPRSPQGRPVLVQAGGSPDGIELAAAHAEAVFSAAQTLDEGKAYYRAVKSRAAALGRDPDGIVVLPGLSTVVAATRDEALERLNGLQDLIPLRYGLDRLAALLGIDADALDPDAELPWDLIGPAENVQGPQTFFTVTTELARRERLTARQLIRRLGGGLGHRVVAGGPADIADTIEEWFTSGAADGFNLMPDVLPSGLAAFAEHVIPELRRRGLFRDDYAGTTLRDHFGLARPPVARYAPDTAEVPVR</sequence>
<dbReference type="AlphaFoldDB" id="A0A060ZCJ7"/>
<keyword evidence="1 6" id="KW-0285">Flavoprotein</keyword>
<feature type="binding site" evidence="6">
    <location>
        <position position="98"/>
    </location>
    <ligand>
        <name>FMN</name>
        <dbReference type="ChEBI" id="CHEBI:58210"/>
    </ligand>
</feature>